<dbReference type="Proteomes" id="UP001175227">
    <property type="component" value="Unassembled WGS sequence"/>
</dbReference>
<keyword evidence="3" id="KW-1185">Reference proteome</keyword>
<evidence type="ECO:0000313" key="2">
    <source>
        <dbReference type="EMBL" id="KAK0476335.1"/>
    </source>
</evidence>
<organism evidence="2 3">
    <name type="scientific">Armillaria novae-zelandiae</name>
    <dbReference type="NCBI Taxonomy" id="153914"/>
    <lineage>
        <taxon>Eukaryota</taxon>
        <taxon>Fungi</taxon>
        <taxon>Dikarya</taxon>
        <taxon>Basidiomycota</taxon>
        <taxon>Agaricomycotina</taxon>
        <taxon>Agaricomycetes</taxon>
        <taxon>Agaricomycetidae</taxon>
        <taxon>Agaricales</taxon>
        <taxon>Marasmiineae</taxon>
        <taxon>Physalacriaceae</taxon>
        <taxon>Armillaria</taxon>
    </lineage>
</organism>
<comment type="caution">
    <text evidence="2">The sequence shown here is derived from an EMBL/GenBank/DDBJ whole genome shotgun (WGS) entry which is preliminary data.</text>
</comment>
<dbReference type="AlphaFoldDB" id="A0AA39P2G1"/>
<reference evidence="2" key="1">
    <citation type="submission" date="2023-06" db="EMBL/GenBank/DDBJ databases">
        <authorList>
            <consortium name="Lawrence Berkeley National Laboratory"/>
            <person name="Ahrendt S."/>
            <person name="Sahu N."/>
            <person name="Indic B."/>
            <person name="Wong-Bajracharya J."/>
            <person name="Merenyi Z."/>
            <person name="Ke H.-M."/>
            <person name="Monk M."/>
            <person name="Kocsube S."/>
            <person name="Drula E."/>
            <person name="Lipzen A."/>
            <person name="Balint B."/>
            <person name="Henrissat B."/>
            <person name="Andreopoulos B."/>
            <person name="Martin F.M."/>
            <person name="Harder C.B."/>
            <person name="Rigling D."/>
            <person name="Ford K.L."/>
            <person name="Foster G.D."/>
            <person name="Pangilinan J."/>
            <person name="Papanicolaou A."/>
            <person name="Barry K."/>
            <person name="LaButti K."/>
            <person name="Viragh M."/>
            <person name="Koriabine M."/>
            <person name="Yan M."/>
            <person name="Riley R."/>
            <person name="Champramary S."/>
            <person name="Plett K.L."/>
            <person name="Tsai I.J."/>
            <person name="Slot J."/>
            <person name="Sipos G."/>
            <person name="Plett J."/>
            <person name="Nagy L.G."/>
            <person name="Grigoriev I.V."/>
        </authorList>
    </citation>
    <scope>NUCLEOTIDE SEQUENCE</scope>
    <source>
        <strain evidence="2">ICMP 16352</strain>
    </source>
</reference>
<sequence>MTPKSLVYSTFCPNIRTLFGPTSGKQTSLVSPSPRYTHAPTRRALQTPLPNSTENALKNWTLSVVLDCLEVEFTRLVETFVRRKNERISWNLLLLWWMNDGVPKGTYTNPWLGVTVAPLALLPLRYTFAVIFPTILGVFLFTCKLNRDIISMLSRMNMSIAYKTLLPSLHVFASDANTQLRAFGATLDTTGPRLQKASSLHVCLQSKFAC</sequence>
<protein>
    <submittedName>
        <fullName evidence="2">Uncharacterized protein</fullName>
    </submittedName>
</protein>
<dbReference type="EMBL" id="JAUEPR010000020">
    <property type="protein sequence ID" value="KAK0476335.1"/>
    <property type="molecule type" value="Genomic_DNA"/>
</dbReference>
<keyword evidence="1" id="KW-1133">Transmembrane helix</keyword>
<evidence type="ECO:0000256" key="1">
    <source>
        <dbReference type="SAM" id="Phobius"/>
    </source>
</evidence>
<feature type="transmembrane region" description="Helical" evidence="1">
    <location>
        <begin position="126"/>
        <end position="146"/>
    </location>
</feature>
<keyword evidence="1" id="KW-0812">Transmembrane</keyword>
<accession>A0AA39P2G1</accession>
<gene>
    <name evidence="2" type="ORF">IW261DRAFT_1609549</name>
</gene>
<keyword evidence="1" id="KW-0472">Membrane</keyword>
<evidence type="ECO:0000313" key="3">
    <source>
        <dbReference type="Proteomes" id="UP001175227"/>
    </source>
</evidence>
<proteinExistence type="predicted"/>
<name>A0AA39P2G1_9AGAR</name>